<feature type="transmembrane region" description="Helical" evidence="1">
    <location>
        <begin position="107"/>
        <end position="127"/>
    </location>
</feature>
<keyword evidence="3" id="KW-1185">Reference proteome</keyword>
<comment type="caution">
    <text evidence="2">The sequence shown here is derived from an EMBL/GenBank/DDBJ whole genome shotgun (WGS) entry which is preliminary data.</text>
</comment>
<evidence type="ECO:0000313" key="3">
    <source>
        <dbReference type="Proteomes" id="UP000734511"/>
    </source>
</evidence>
<organism evidence="2 3">
    <name type="scientific">Actinacidiphila epipremni</name>
    <dbReference type="NCBI Taxonomy" id="2053013"/>
    <lineage>
        <taxon>Bacteria</taxon>
        <taxon>Bacillati</taxon>
        <taxon>Actinomycetota</taxon>
        <taxon>Actinomycetes</taxon>
        <taxon>Kitasatosporales</taxon>
        <taxon>Streptomycetaceae</taxon>
        <taxon>Actinacidiphila</taxon>
    </lineage>
</organism>
<feature type="transmembrane region" description="Helical" evidence="1">
    <location>
        <begin position="179"/>
        <end position="200"/>
    </location>
</feature>
<keyword evidence="1" id="KW-0472">Membrane</keyword>
<sequence>MKYVSYLFGTLCLMAAAVYLVIYLYRWEWQRAIVSGVLLLAVEGFLVLVVVLGRLGRLERRIGEADSRVEEIRRHLESSRNDGAPDAFRWLGGAQTRDELDGTRRTFVFVPVLMVTGAALSGVAWVVQRVAAVTARPGAERRLAGRLAPLAAPPGGVRGPLPQLEDRPAVPRRRLLRPLLGGTAAVAAVALLVFGVRTLADTTETRAESRPDAAASIVVFRIAVHGDQAGPARQLAAQDLWESCRRATSSDNPSASLDPMSDGVYAAVVRPALSDHDMLRLRGCLSDATANRATATVLGYGSAVRPH</sequence>
<feature type="transmembrane region" description="Helical" evidence="1">
    <location>
        <begin position="32"/>
        <end position="52"/>
    </location>
</feature>
<reference evidence="2 3" key="1">
    <citation type="submission" date="2020-03" db="EMBL/GenBank/DDBJ databases">
        <title>WGS of actinomycetes isolated from Thailand.</title>
        <authorList>
            <person name="Thawai C."/>
        </authorList>
    </citation>
    <scope>NUCLEOTIDE SEQUENCE [LARGE SCALE GENOMIC DNA]</scope>
    <source>
        <strain evidence="2 3">PRB2-1</strain>
    </source>
</reference>
<accession>A0ABX0ZUA8</accession>
<dbReference type="EMBL" id="JAATEJ010000017">
    <property type="protein sequence ID" value="NJP45879.1"/>
    <property type="molecule type" value="Genomic_DNA"/>
</dbReference>
<evidence type="ECO:0000313" key="2">
    <source>
        <dbReference type="EMBL" id="NJP45879.1"/>
    </source>
</evidence>
<protein>
    <submittedName>
        <fullName evidence="2">Uncharacterized protein</fullName>
    </submittedName>
</protein>
<keyword evidence="1" id="KW-1133">Transmembrane helix</keyword>
<dbReference type="RefSeq" id="WP_167984726.1">
    <property type="nucleotide sequence ID" value="NZ_JAATEJ010000017.1"/>
</dbReference>
<keyword evidence="1" id="KW-0812">Transmembrane</keyword>
<proteinExistence type="predicted"/>
<name>A0ABX0ZUA8_9ACTN</name>
<gene>
    <name evidence="2" type="ORF">HCN08_21065</name>
</gene>
<feature type="transmembrane region" description="Helical" evidence="1">
    <location>
        <begin position="7"/>
        <end position="26"/>
    </location>
</feature>
<dbReference type="Proteomes" id="UP000734511">
    <property type="component" value="Unassembled WGS sequence"/>
</dbReference>
<evidence type="ECO:0000256" key="1">
    <source>
        <dbReference type="SAM" id="Phobius"/>
    </source>
</evidence>